<gene>
    <name evidence="2" type="ORF">PROQFM164_S02g002707</name>
</gene>
<accession>W6Q968</accession>
<proteinExistence type="predicted"/>
<dbReference type="AlphaFoldDB" id="W6Q968"/>
<evidence type="ECO:0000313" key="2">
    <source>
        <dbReference type="EMBL" id="CDM32556.1"/>
    </source>
</evidence>
<protein>
    <submittedName>
        <fullName evidence="2">Genomic scaffold, ProqFM164S02</fullName>
    </submittedName>
</protein>
<evidence type="ECO:0000256" key="1">
    <source>
        <dbReference type="SAM" id="MobiDB-lite"/>
    </source>
</evidence>
<evidence type="ECO:0000313" key="3">
    <source>
        <dbReference type="Proteomes" id="UP000030686"/>
    </source>
</evidence>
<feature type="region of interest" description="Disordered" evidence="1">
    <location>
        <begin position="15"/>
        <end position="34"/>
    </location>
</feature>
<organism evidence="2 3">
    <name type="scientific">Penicillium roqueforti (strain FM164)</name>
    <dbReference type="NCBI Taxonomy" id="1365484"/>
    <lineage>
        <taxon>Eukaryota</taxon>
        <taxon>Fungi</taxon>
        <taxon>Dikarya</taxon>
        <taxon>Ascomycota</taxon>
        <taxon>Pezizomycotina</taxon>
        <taxon>Eurotiomycetes</taxon>
        <taxon>Eurotiomycetidae</taxon>
        <taxon>Eurotiales</taxon>
        <taxon>Aspergillaceae</taxon>
        <taxon>Penicillium</taxon>
    </lineage>
</organism>
<name>W6Q968_PENRF</name>
<dbReference type="EMBL" id="HG792016">
    <property type="protein sequence ID" value="CDM32556.1"/>
    <property type="molecule type" value="Genomic_DNA"/>
</dbReference>
<feature type="compositionally biased region" description="Polar residues" evidence="1">
    <location>
        <begin position="58"/>
        <end position="75"/>
    </location>
</feature>
<feature type="region of interest" description="Disordered" evidence="1">
    <location>
        <begin position="58"/>
        <end position="98"/>
    </location>
</feature>
<keyword evidence="3" id="KW-1185">Reference proteome</keyword>
<sequence>MINFVGDKWADLLPSDYVSPADSDDGPSDDIQKSNLLDSGFNNFNFSEFGILDSGLFSSDTPHTDPRYSTAQSGRENIAHAKNPKPPNGDADLRRRRS</sequence>
<dbReference type="Proteomes" id="UP000030686">
    <property type="component" value="Unassembled WGS sequence"/>
</dbReference>
<reference evidence="2" key="1">
    <citation type="journal article" date="2014" name="Nat. Commun.">
        <title>Multiple recent horizontal transfers of a large genomic region in cheese making fungi.</title>
        <authorList>
            <person name="Cheeseman K."/>
            <person name="Ropars J."/>
            <person name="Renault P."/>
            <person name="Dupont J."/>
            <person name="Gouzy J."/>
            <person name="Branca A."/>
            <person name="Abraham A.L."/>
            <person name="Ceppi M."/>
            <person name="Conseiller E."/>
            <person name="Debuchy R."/>
            <person name="Malagnac F."/>
            <person name="Goarin A."/>
            <person name="Silar P."/>
            <person name="Lacoste S."/>
            <person name="Sallet E."/>
            <person name="Bensimon A."/>
            <person name="Giraud T."/>
            <person name="Brygoo Y."/>
        </authorList>
    </citation>
    <scope>NUCLEOTIDE SEQUENCE [LARGE SCALE GENOMIC DNA]</scope>
    <source>
        <strain evidence="2">FM164</strain>
    </source>
</reference>